<organism evidence="2 3">
    <name type="scientific">Mesorhizobium zhangyense</name>
    <dbReference type="NCBI Taxonomy" id="1776730"/>
    <lineage>
        <taxon>Bacteria</taxon>
        <taxon>Pseudomonadati</taxon>
        <taxon>Pseudomonadota</taxon>
        <taxon>Alphaproteobacteria</taxon>
        <taxon>Hyphomicrobiales</taxon>
        <taxon>Phyllobacteriaceae</taxon>
        <taxon>Mesorhizobium</taxon>
    </lineage>
</organism>
<dbReference type="AlphaFoldDB" id="A0A7C9VB47"/>
<evidence type="ECO:0000313" key="3">
    <source>
        <dbReference type="Proteomes" id="UP000481252"/>
    </source>
</evidence>
<reference evidence="2 3" key="1">
    <citation type="submission" date="2020-02" db="EMBL/GenBank/DDBJ databases">
        <title>Genome sequence of the type strain CGMCC 1.15528 of Mesorhizobium zhangyense.</title>
        <authorList>
            <person name="Gao J."/>
            <person name="Sun J."/>
        </authorList>
    </citation>
    <scope>NUCLEOTIDE SEQUENCE [LARGE SCALE GENOMIC DNA]</scope>
    <source>
        <strain evidence="2 3">CGMCC 1.15528</strain>
    </source>
</reference>
<dbReference type="EMBL" id="JAAKZG010000002">
    <property type="protein sequence ID" value="NGN40168.1"/>
    <property type="molecule type" value="Genomic_DNA"/>
</dbReference>
<sequence length="225" mass="23999">MRLLLSAVYSAFMVVSSWSVAAAADCDFNKRVGACKAKIEIRSSTGSKGSYSAEIIVRSSAPTCSKVDYYLDNTPQRAILKGGNAEPESVFGTRPISRKNFKVEKCAAFEDRQNAAQGGQQQGREGSKSFAGTWHGKVGWMMLSAPMTLNLRINGNSVSGNSSSPNGQSYEIQNGRVSGNTVSYTYQQPSGDGEASVRITMKSANSISYSASASGVTMSGTLQRR</sequence>
<evidence type="ECO:0000256" key="1">
    <source>
        <dbReference type="SAM" id="SignalP"/>
    </source>
</evidence>
<feature type="signal peptide" evidence="1">
    <location>
        <begin position="1"/>
        <end position="21"/>
    </location>
</feature>
<gene>
    <name evidence="2" type="ORF">G6N74_03750</name>
</gene>
<keyword evidence="1" id="KW-0732">Signal</keyword>
<comment type="caution">
    <text evidence="2">The sequence shown here is derived from an EMBL/GenBank/DDBJ whole genome shotgun (WGS) entry which is preliminary data.</text>
</comment>
<feature type="chain" id="PRO_5029016990" evidence="1">
    <location>
        <begin position="22"/>
        <end position="225"/>
    </location>
</feature>
<dbReference type="RefSeq" id="WP_165114542.1">
    <property type="nucleotide sequence ID" value="NZ_JAAKZG010000002.1"/>
</dbReference>
<accession>A0A7C9VB47</accession>
<protein>
    <submittedName>
        <fullName evidence="2">Uncharacterized protein</fullName>
    </submittedName>
</protein>
<keyword evidence="3" id="KW-1185">Reference proteome</keyword>
<name>A0A7C9VB47_9HYPH</name>
<dbReference type="Proteomes" id="UP000481252">
    <property type="component" value="Unassembled WGS sequence"/>
</dbReference>
<evidence type="ECO:0000313" key="2">
    <source>
        <dbReference type="EMBL" id="NGN40168.1"/>
    </source>
</evidence>
<proteinExistence type="predicted"/>